<keyword evidence="1" id="KW-0472">Membrane</keyword>
<evidence type="ECO:0000313" key="3">
    <source>
        <dbReference type="Proteomes" id="UP000000346"/>
    </source>
</evidence>
<accession>D9PZB8</accession>
<proteinExistence type="predicted"/>
<dbReference type="InterPro" id="IPR025904">
    <property type="entry name" value="Tubulin-like"/>
</dbReference>
<evidence type="ECO:0008006" key="4">
    <source>
        <dbReference type="Google" id="ProtNLM"/>
    </source>
</evidence>
<feature type="transmembrane region" description="Helical" evidence="1">
    <location>
        <begin position="44"/>
        <end position="66"/>
    </location>
</feature>
<evidence type="ECO:0000313" key="2">
    <source>
        <dbReference type="EMBL" id="ADL19905.1"/>
    </source>
</evidence>
<dbReference type="Pfam" id="PF13809">
    <property type="entry name" value="Tubulin_2"/>
    <property type="match status" value="1"/>
</dbReference>
<dbReference type="AlphaFoldDB" id="D9PZB8"/>
<dbReference type="InterPro" id="IPR036525">
    <property type="entry name" value="Tubulin/FtsZ_GTPase_sf"/>
</dbReference>
<keyword evidence="1" id="KW-0812">Transmembrane</keyword>
<keyword evidence="1" id="KW-1133">Transmembrane helix</keyword>
<evidence type="ECO:0000256" key="1">
    <source>
        <dbReference type="SAM" id="Phobius"/>
    </source>
</evidence>
<dbReference type="Proteomes" id="UP000000346">
    <property type="component" value="Chromosome"/>
</dbReference>
<dbReference type="EMBL" id="CP001742">
    <property type="protein sequence ID" value="ADL19905.1"/>
    <property type="molecule type" value="Genomic_DNA"/>
</dbReference>
<reference evidence="2 3" key="1">
    <citation type="journal article" date="2010" name="Appl. Environ. Microbiol.">
        <title>The genome sequence of the crenarchaeon Acidilobus saccharovorans supports a new order, Acidilobales, and suggests an important ecological role in terrestrial acidic hot springs.</title>
        <authorList>
            <person name="Mardanov A.V."/>
            <person name="Svetlitchnyi V.A."/>
            <person name="Beletsky A.V."/>
            <person name="Prokofeva M.I."/>
            <person name="Bonch-Osmolovskaya E.A."/>
            <person name="Ravin N.V."/>
            <person name="Skryabin K.G."/>
        </authorList>
    </citation>
    <scope>NUCLEOTIDE SEQUENCE [LARGE SCALE GENOMIC DNA]</scope>
    <source>
        <strain evidence="3">DSM 16705 / JCM 18335 / VKM B-2471 / 345-15</strain>
    </source>
</reference>
<dbReference type="HOGENOM" id="CLU_298030_0_0_2"/>
<dbReference type="InParanoid" id="D9PZB8"/>
<feature type="transmembrane region" description="Helical" evidence="1">
    <location>
        <begin position="78"/>
        <end position="102"/>
    </location>
</feature>
<keyword evidence="3" id="KW-1185">Reference proteome</keyword>
<dbReference type="Gene3D" id="3.40.50.1440">
    <property type="entry name" value="Tubulin/FtsZ, GTPase domain"/>
    <property type="match status" value="1"/>
</dbReference>
<dbReference type="eggNOG" id="arCOG12761">
    <property type="taxonomic scope" value="Archaea"/>
</dbReference>
<dbReference type="GeneID" id="9499759"/>
<protein>
    <recommendedName>
        <fullName evidence="4">Tubulin like</fullName>
    </recommendedName>
</protein>
<feature type="transmembrane region" description="Helical" evidence="1">
    <location>
        <begin position="12"/>
        <end position="32"/>
    </location>
</feature>
<dbReference type="OrthoDB" id="383092at2157"/>
<gene>
    <name evidence="2" type="ordered locus">ASAC_1500</name>
</gene>
<dbReference type="SUPFAM" id="SSF52490">
    <property type="entry name" value="Tubulin nucleotide-binding domain-like"/>
    <property type="match status" value="1"/>
</dbReference>
<organism evidence="2 3">
    <name type="scientific">Acidilobus saccharovorans (strain DSM 16705 / JCM 18335 / VKM B-2471 / 345-15)</name>
    <dbReference type="NCBI Taxonomy" id="666510"/>
    <lineage>
        <taxon>Archaea</taxon>
        <taxon>Thermoproteota</taxon>
        <taxon>Thermoprotei</taxon>
        <taxon>Acidilobales</taxon>
        <taxon>Acidilobaceae</taxon>
        <taxon>Acidilobus</taxon>
    </lineage>
</organism>
<dbReference type="RefSeq" id="WP_013267417.1">
    <property type="nucleotide sequence ID" value="NC_014374.1"/>
</dbReference>
<sequence>MGSLLVPVLFSYAGIISIGLAALEFVALWMLTGKIITKESGISVINIAYTVAWSVLTLLGVAIYSFMSPGLAALPTVLLYAIYSVLLGISVVLLIVPLAMFYGKYRQYQSLANRYNNIKLRSDKALADASSLSGKLKRIRDDISSTEALIAKARQLKDIADRNPDVIIKGVNERPTMPEFSIPKVNYVIVGIGGGGSALLESYIEYLRSQGAIKDEPTNPFLFVFFDLNSSNAERLRKQYEGTEVAPKLYVFNHYEAMTPDSIRFTNPWISGLYQESEIPVQAAGNLRFAGLAAYSAIRSAFIDEVKHRLESLKSATGYSGTMIVVLTSLGGGTGSGSFLKITMDLKKAVKDLTGVDPIVAGVGVVPKEDESAVNHANAYAAIKELVYLLKHGSSQGMNYPFDFFFLVSREKPVRNVDLMIGLALSRFLFDLGTSGAPRKGEGKGVEQGTAFAHTFDLEDLRTYLQPIDLLTFSRYEIYFPASKLSWLKLVGEPVLGEVESREKGIRDSLSEAEASLNALKSDVSGILNDIDALYRDMQSALMYPSFERRKQDMMKDMLSIKSNLSTGTITVTSLEGDYKRLMSQSEPLGYPELSRQVSEFRAAVSDTISFLRSPPISSIEYVFPVKSPDDIDVGQLQTANLYGMITRLGLQDAFKSALTNLSGTLAGVGQTMANLNYDLIKAPIGSTSPFMEFVRKYNPDLAREGVVYTPPIRNILQLVTTAPENVSTADFPTEKTITLALQSKASNPAFRLGYVPAKKFSISSYRIIHGIYLWSIAGSGDYVFTDISYLKRSYEQLKLQKNIGLHHALFYGDFKDFEDLTGVRVSGMSPAEGVKRIVDFWSSYDPELDYIDMWGVLRLAFVYEGLAKIRNAFDNYMKEVSGAIEMLSKGGTAVPIEKIGRLAEDIASLEVPKVKADIDKIAEANRVARSEVIDRALMGIKETVSDVYNVLSSASNSLEATLTKLSEVEASKKGDYFALRELQELRNSIITVQRKASEMAEEFISAYG</sequence>
<dbReference type="KEGG" id="asc:ASAC_1500"/>
<name>D9PZB8_ACIS3</name>